<dbReference type="InterPro" id="IPR002347">
    <property type="entry name" value="SDR_fam"/>
</dbReference>
<dbReference type="AlphaFoldDB" id="A0A8S1K7S3"/>
<organism evidence="4 5">
    <name type="scientific">Paramecium primaurelia</name>
    <dbReference type="NCBI Taxonomy" id="5886"/>
    <lineage>
        <taxon>Eukaryota</taxon>
        <taxon>Sar</taxon>
        <taxon>Alveolata</taxon>
        <taxon>Ciliophora</taxon>
        <taxon>Intramacronucleata</taxon>
        <taxon>Oligohymenophorea</taxon>
        <taxon>Peniculida</taxon>
        <taxon>Parameciidae</taxon>
        <taxon>Paramecium</taxon>
    </lineage>
</organism>
<dbReference type="InterPro" id="IPR051687">
    <property type="entry name" value="Peroxisomal_Beta-Oxidation"/>
</dbReference>
<dbReference type="Proteomes" id="UP000688137">
    <property type="component" value="Unassembled WGS sequence"/>
</dbReference>
<dbReference type="Pfam" id="PF00106">
    <property type="entry name" value="adh_short"/>
    <property type="match status" value="1"/>
</dbReference>
<dbReference type="GO" id="GO:0016491">
    <property type="term" value="F:oxidoreductase activity"/>
    <property type="evidence" value="ECO:0007669"/>
    <property type="project" value="UniProtKB-KW"/>
</dbReference>
<feature type="domain" description="Ketoreductase" evidence="3">
    <location>
        <begin position="9"/>
        <end position="202"/>
    </location>
</feature>
<dbReference type="CDD" id="cd05353">
    <property type="entry name" value="hydroxyacyl-CoA-like_DH_SDR_c-like"/>
    <property type="match status" value="1"/>
</dbReference>
<dbReference type="InterPro" id="IPR057326">
    <property type="entry name" value="KR_dom"/>
</dbReference>
<name>A0A8S1K7S3_PARPR</name>
<dbReference type="EMBL" id="CAJJDM010000012">
    <property type="protein sequence ID" value="CAD8050821.1"/>
    <property type="molecule type" value="Genomic_DNA"/>
</dbReference>
<evidence type="ECO:0000259" key="3">
    <source>
        <dbReference type="SMART" id="SM00822"/>
    </source>
</evidence>
<evidence type="ECO:0000313" key="5">
    <source>
        <dbReference type="Proteomes" id="UP000688137"/>
    </source>
</evidence>
<dbReference type="InterPro" id="IPR020904">
    <property type="entry name" value="Sc_DH/Rdtase_CS"/>
</dbReference>
<accession>A0A8S1K7S3</accession>
<keyword evidence="2" id="KW-0560">Oxidoreductase</keyword>
<sequence>MSDLRFDNKVVVITGAGRGLGKAYALFYGSVGAKVLVNDNGCDLDGKNTNPKFADEVVATIKSKGGIAVANYDSVLNGDKIIAHAIKEFGRLDVLINNAGILRDKILAKLTEEDWDIVIKTHLYGTYSVTKAAWPIMRDQGYGRIVNTSSGSGLYGTLGQTNYAAAKAGIVGLTLTLAKEGERRNILCNVLVPVGASRMTETIMPPDVMSGIDPNNLTPILAVLTHESNKEYNGGIYECSGGFFSRVRWQRSEGVSLDLPVKISEVQKNWAKINDFNGKNEYPTGNADLFNKVQENLERLEQQAAQKPKL</sequence>
<dbReference type="PROSITE" id="PS00061">
    <property type="entry name" value="ADH_SHORT"/>
    <property type="match status" value="1"/>
</dbReference>
<reference evidence="4" key="1">
    <citation type="submission" date="2021-01" db="EMBL/GenBank/DDBJ databases">
        <authorList>
            <consortium name="Genoscope - CEA"/>
            <person name="William W."/>
        </authorList>
    </citation>
    <scope>NUCLEOTIDE SEQUENCE</scope>
</reference>
<dbReference type="PANTHER" id="PTHR45024">
    <property type="entry name" value="DEHYDROGENASES, SHORT CHAIN"/>
    <property type="match status" value="1"/>
</dbReference>
<proteinExistence type="inferred from homology"/>
<dbReference type="PANTHER" id="PTHR45024:SF2">
    <property type="entry name" value="SCP2 DOMAIN-CONTAINING PROTEIN"/>
    <property type="match status" value="1"/>
</dbReference>
<dbReference type="SMART" id="SM00822">
    <property type="entry name" value="PKS_KR"/>
    <property type="match status" value="1"/>
</dbReference>
<comment type="caution">
    <text evidence="4">The sequence shown here is derived from an EMBL/GenBank/DDBJ whole genome shotgun (WGS) entry which is preliminary data.</text>
</comment>
<evidence type="ECO:0000256" key="1">
    <source>
        <dbReference type="ARBA" id="ARBA00006484"/>
    </source>
</evidence>
<protein>
    <recommendedName>
        <fullName evidence="3">Ketoreductase domain-containing protein</fullName>
    </recommendedName>
</protein>
<dbReference type="OMA" id="VCANAIC"/>
<comment type="similarity">
    <text evidence="1">Belongs to the short-chain dehydrogenases/reductases (SDR) family.</text>
</comment>
<gene>
    <name evidence="4" type="ORF">PPRIM_AZ9-3.1.T0170249</name>
</gene>
<keyword evidence="5" id="KW-1185">Reference proteome</keyword>
<evidence type="ECO:0000256" key="2">
    <source>
        <dbReference type="ARBA" id="ARBA00023002"/>
    </source>
</evidence>
<evidence type="ECO:0000313" key="4">
    <source>
        <dbReference type="EMBL" id="CAD8050821.1"/>
    </source>
</evidence>